<evidence type="ECO:0000256" key="2">
    <source>
        <dbReference type="ARBA" id="ARBA00009959"/>
    </source>
</evidence>
<accession>C6RIV9</accession>
<comment type="cofactor">
    <cofactor evidence="1 9">
        <name>Mg(2+)</name>
        <dbReference type="ChEBI" id="CHEBI:18420"/>
    </cofactor>
</comment>
<dbReference type="InterPro" id="IPR021127">
    <property type="entry name" value="CRISPR_associated_Cas2"/>
</dbReference>
<dbReference type="GO" id="GO:0046872">
    <property type="term" value="F:metal ion binding"/>
    <property type="evidence" value="ECO:0007669"/>
    <property type="project" value="UniProtKB-UniRule"/>
</dbReference>
<dbReference type="GO" id="GO:0004521">
    <property type="term" value="F:RNA endonuclease activity"/>
    <property type="evidence" value="ECO:0007669"/>
    <property type="project" value="InterPro"/>
</dbReference>
<dbReference type="GO" id="GO:0051607">
    <property type="term" value="P:defense response to virus"/>
    <property type="evidence" value="ECO:0007669"/>
    <property type="project" value="UniProtKB-UniRule"/>
</dbReference>
<dbReference type="eggNOG" id="COG1343">
    <property type="taxonomic scope" value="Bacteria"/>
</dbReference>
<dbReference type="GO" id="GO:0043571">
    <property type="term" value="P:maintenance of CRISPR repeat elements"/>
    <property type="evidence" value="ECO:0007669"/>
    <property type="project" value="UniProtKB-UniRule"/>
</dbReference>
<name>C6RIV9_9BACT</name>
<dbReference type="HAMAP" id="MF_01471">
    <property type="entry name" value="Cas2"/>
    <property type="match status" value="1"/>
</dbReference>
<dbReference type="EC" id="3.1.-.-" evidence="9"/>
<comment type="subunit">
    <text evidence="9">Homodimer, forms a heterotetramer with a Cas1 homodimer.</text>
</comment>
<evidence type="ECO:0000256" key="8">
    <source>
        <dbReference type="ARBA" id="ARBA00023118"/>
    </source>
</evidence>
<evidence type="ECO:0000256" key="1">
    <source>
        <dbReference type="ARBA" id="ARBA00001946"/>
    </source>
</evidence>
<dbReference type="Gene3D" id="3.30.70.240">
    <property type="match status" value="1"/>
</dbReference>
<evidence type="ECO:0000256" key="4">
    <source>
        <dbReference type="ARBA" id="ARBA00022723"/>
    </source>
</evidence>
<evidence type="ECO:0000256" key="7">
    <source>
        <dbReference type="ARBA" id="ARBA00022842"/>
    </source>
</evidence>
<evidence type="ECO:0000256" key="3">
    <source>
        <dbReference type="ARBA" id="ARBA00022722"/>
    </source>
</evidence>
<dbReference type="STRING" id="553219.CAMSH0001_0055"/>
<feature type="binding site" evidence="9">
    <location>
        <position position="13"/>
    </location>
    <ligand>
        <name>Mg(2+)</name>
        <dbReference type="ChEBI" id="CHEBI:18420"/>
        <note>catalytic</note>
    </ligand>
</feature>
<dbReference type="CDD" id="cd09725">
    <property type="entry name" value="Cas2_I_II_III"/>
    <property type="match status" value="1"/>
</dbReference>
<gene>
    <name evidence="10" type="primary">cas</name>
    <name evidence="9" type="synonym">cas2</name>
    <name evidence="10" type="ORF">CAMSH0001_0055</name>
</gene>
<dbReference type="SUPFAM" id="SSF143430">
    <property type="entry name" value="TTP0101/SSO1404-like"/>
    <property type="match status" value="1"/>
</dbReference>
<dbReference type="EMBL" id="ACVQ01000033">
    <property type="protein sequence ID" value="EET78540.1"/>
    <property type="molecule type" value="Genomic_DNA"/>
</dbReference>
<evidence type="ECO:0000313" key="10">
    <source>
        <dbReference type="EMBL" id="EET78540.1"/>
    </source>
</evidence>
<keyword evidence="3 9" id="KW-0540">Nuclease</keyword>
<keyword evidence="7 9" id="KW-0460">Magnesium</keyword>
<sequence>MKFRKMYVILFYDIAGAEQKEKNNANRIRKGVEKFLPRVQFSVFEGEIRESDFKKLSTMLQKECAPQLDSIVIYTFNSLKYSKRIVIGQDKSGALFS</sequence>
<dbReference type="InterPro" id="IPR019199">
    <property type="entry name" value="Virulence_VapD/CRISPR_Cas2"/>
</dbReference>
<dbReference type="GO" id="GO:0016787">
    <property type="term" value="F:hydrolase activity"/>
    <property type="evidence" value="ECO:0007669"/>
    <property type="project" value="UniProtKB-KW"/>
</dbReference>
<dbReference type="Proteomes" id="UP000003107">
    <property type="component" value="Unassembled WGS sequence"/>
</dbReference>
<comment type="function">
    <text evidence="9">CRISPR (clustered regularly interspaced short palindromic repeat), is an adaptive immune system that provides protection against mobile genetic elements (viruses, transposable elements and conjugative plasmids). CRISPR clusters contain sequences complementary to antecedent mobile elements and target invading nucleic acids. CRISPR clusters are transcribed and processed into CRISPR RNA (crRNA). Functions as a ssRNA-specific endoribonuclease. Involved in the integration of spacer DNA into the CRISPR cassette.</text>
</comment>
<proteinExistence type="inferred from homology"/>
<comment type="similarity">
    <text evidence="2 9">Belongs to the CRISPR-associated endoribonuclease Cas2 protein family.</text>
</comment>
<comment type="caution">
    <text evidence="10">The sequence shown here is derived from an EMBL/GenBank/DDBJ whole genome shotgun (WGS) entry which is preliminary data.</text>
</comment>
<keyword evidence="4 9" id="KW-0479">Metal-binding</keyword>
<reference evidence="10 11" key="1">
    <citation type="submission" date="2009-07" db="EMBL/GenBank/DDBJ databases">
        <authorList>
            <person name="Madupu R."/>
            <person name="Sebastian Y."/>
            <person name="Durkin A.S."/>
            <person name="Torralba M."/>
            <person name="Methe B."/>
            <person name="Sutton G.G."/>
            <person name="Strausberg R.L."/>
            <person name="Nelson K.E."/>
        </authorList>
    </citation>
    <scope>NUCLEOTIDE SEQUENCE [LARGE SCALE GENOMIC DNA]</scope>
    <source>
        <strain evidence="10 11">RM3277</strain>
    </source>
</reference>
<evidence type="ECO:0000256" key="6">
    <source>
        <dbReference type="ARBA" id="ARBA00022801"/>
    </source>
</evidence>
<dbReference type="AlphaFoldDB" id="C6RIV9"/>
<evidence type="ECO:0000256" key="5">
    <source>
        <dbReference type="ARBA" id="ARBA00022759"/>
    </source>
</evidence>
<dbReference type="NCBIfam" id="TIGR01573">
    <property type="entry name" value="cas2"/>
    <property type="match status" value="1"/>
</dbReference>
<dbReference type="Pfam" id="PF09827">
    <property type="entry name" value="CRISPR_Cas2"/>
    <property type="match status" value="1"/>
</dbReference>
<keyword evidence="6 9" id="KW-0378">Hydrolase</keyword>
<keyword evidence="8 9" id="KW-0051">Antiviral defense</keyword>
<organism evidence="10 11">
    <name type="scientific">Campylobacter showae RM3277</name>
    <dbReference type="NCBI Taxonomy" id="553219"/>
    <lineage>
        <taxon>Bacteria</taxon>
        <taxon>Pseudomonadati</taxon>
        <taxon>Campylobacterota</taxon>
        <taxon>Epsilonproteobacteria</taxon>
        <taxon>Campylobacterales</taxon>
        <taxon>Campylobacteraceae</taxon>
        <taxon>Campylobacter</taxon>
    </lineage>
</organism>
<evidence type="ECO:0000313" key="11">
    <source>
        <dbReference type="Proteomes" id="UP000003107"/>
    </source>
</evidence>
<keyword evidence="5 9" id="KW-0255">Endonuclease</keyword>
<dbReference type="PANTHER" id="PTHR34405:SF3">
    <property type="entry name" value="CRISPR-ASSOCIATED ENDORIBONUCLEASE CAS2 3"/>
    <property type="match status" value="1"/>
</dbReference>
<evidence type="ECO:0000256" key="9">
    <source>
        <dbReference type="HAMAP-Rule" id="MF_01471"/>
    </source>
</evidence>
<keyword evidence="11" id="KW-1185">Reference proteome</keyword>
<protein>
    <recommendedName>
        <fullName evidence="9">CRISPR-associated endoribonuclease Cas2</fullName>
        <ecNumber evidence="9">3.1.-.-</ecNumber>
    </recommendedName>
</protein>
<dbReference type="PANTHER" id="PTHR34405">
    <property type="entry name" value="CRISPR-ASSOCIATED ENDORIBONUCLEASE CAS2"/>
    <property type="match status" value="1"/>
</dbReference>